<sequence length="244" mass="24268">MSLIPAYPATLLQHDGPLHPRVLHPRYTCATVADNDCGNGYCCAAADKCVTQDGAAYCKLPGAASTLTTATLASDATASATSANSGASVTACSESGTDCVVVANGASSSSSSSSTGLSTGAIVGIVMSIVAVLAIVVGAVVFFLCARKRRRRRKAANAGMAGAGAEDTAYVGAQGPPGYQPVAGGNGGMVDMYGGSNVGKTQGGVPGRVEMMGDTQPVMELPGNEGVRPVELDAGPTAEKKTGY</sequence>
<dbReference type="PANTHER" id="PTHR15549:SF26">
    <property type="entry name" value="AXIAL BUDDING PATTERN PROTEIN 2-RELATED"/>
    <property type="match status" value="1"/>
</dbReference>
<evidence type="ECO:0000313" key="7">
    <source>
        <dbReference type="EMBL" id="KAF4302392.1"/>
    </source>
</evidence>
<accession>A0A8H4IL50</accession>
<evidence type="ECO:0000256" key="6">
    <source>
        <dbReference type="SAM" id="Phobius"/>
    </source>
</evidence>
<protein>
    <submittedName>
        <fullName evidence="7">Uncharacterized protein</fullName>
    </submittedName>
</protein>
<dbReference type="Proteomes" id="UP000572817">
    <property type="component" value="Unassembled WGS sequence"/>
</dbReference>
<keyword evidence="8" id="KW-1185">Reference proteome</keyword>
<evidence type="ECO:0000256" key="2">
    <source>
        <dbReference type="ARBA" id="ARBA00022692"/>
    </source>
</evidence>
<dbReference type="AlphaFoldDB" id="A0A8H4IL50"/>
<dbReference type="PANTHER" id="PTHR15549">
    <property type="entry name" value="PAIRED IMMUNOGLOBULIN-LIKE TYPE 2 RECEPTOR"/>
    <property type="match status" value="1"/>
</dbReference>
<reference evidence="7" key="1">
    <citation type="submission" date="2020-04" db="EMBL/GenBank/DDBJ databases">
        <title>Genome Assembly and Annotation of Botryosphaeria dothidea sdau 11-99, a Latent Pathogen of Apple Fruit Ring Rot in China.</title>
        <authorList>
            <person name="Yu C."/>
            <person name="Diao Y."/>
            <person name="Lu Q."/>
            <person name="Zhao J."/>
            <person name="Cui S."/>
            <person name="Peng C."/>
            <person name="He B."/>
            <person name="Liu H."/>
        </authorList>
    </citation>
    <scope>NUCLEOTIDE SEQUENCE [LARGE SCALE GENOMIC DNA]</scope>
    <source>
        <strain evidence="7">Sdau11-99</strain>
    </source>
</reference>
<evidence type="ECO:0000256" key="4">
    <source>
        <dbReference type="ARBA" id="ARBA00023136"/>
    </source>
</evidence>
<name>A0A8H4IL50_9PEZI</name>
<dbReference type="GO" id="GO:0071944">
    <property type="term" value="C:cell periphery"/>
    <property type="evidence" value="ECO:0007669"/>
    <property type="project" value="UniProtKB-ARBA"/>
</dbReference>
<proteinExistence type="predicted"/>
<evidence type="ECO:0000256" key="1">
    <source>
        <dbReference type="ARBA" id="ARBA00004167"/>
    </source>
</evidence>
<comment type="subcellular location">
    <subcellularLocation>
        <location evidence="1">Membrane</location>
        <topology evidence="1">Single-pass membrane protein</topology>
    </subcellularLocation>
</comment>
<dbReference type="EMBL" id="WWBZ02000073">
    <property type="protein sequence ID" value="KAF4302392.1"/>
    <property type="molecule type" value="Genomic_DNA"/>
</dbReference>
<feature type="region of interest" description="Disordered" evidence="5">
    <location>
        <begin position="220"/>
        <end position="244"/>
    </location>
</feature>
<gene>
    <name evidence="7" type="ORF">GTA08_BOTSDO10377</name>
</gene>
<dbReference type="GO" id="GO:0016020">
    <property type="term" value="C:membrane"/>
    <property type="evidence" value="ECO:0007669"/>
    <property type="project" value="UniProtKB-SubCell"/>
</dbReference>
<keyword evidence="2 6" id="KW-0812">Transmembrane</keyword>
<organism evidence="7 8">
    <name type="scientific">Botryosphaeria dothidea</name>
    <dbReference type="NCBI Taxonomy" id="55169"/>
    <lineage>
        <taxon>Eukaryota</taxon>
        <taxon>Fungi</taxon>
        <taxon>Dikarya</taxon>
        <taxon>Ascomycota</taxon>
        <taxon>Pezizomycotina</taxon>
        <taxon>Dothideomycetes</taxon>
        <taxon>Dothideomycetes incertae sedis</taxon>
        <taxon>Botryosphaeriales</taxon>
        <taxon>Botryosphaeriaceae</taxon>
        <taxon>Botryosphaeria</taxon>
    </lineage>
</organism>
<evidence type="ECO:0000256" key="3">
    <source>
        <dbReference type="ARBA" id="ARBA00022989"/>
    </source>
</evidence>
<feature type="transmembrane region" description="Helical" evidence="6">
    <location>
        <begin position="121"/>
        <end position="145"/>
    </location>
</feature>
<keyword evidence="3 6" id="KW-1133">Transmembrane helix</keyword>
<evidence type="ECO:0000256" key="5">
    <source>
        <dbReference type="SAM" id="MobiDB-lite"/>
    </source>
</evidence>
<evidence type="ECO:0000313" key="8">
    <source>
        <dbReference type="Proteomes" id="UP000572817"/>
    </source>
</evidence>
<comment type="caution">
    <text evidence="7">The sequence shown here is derived from an EMBL/GenBank/DDBJ whole genome shotgun (WGS) entry which is preliminary data.</text>
</comment>
<keyword evidence="4 6" id="KW-0472">Membrane</keyword>
<dbReference type="InterPro" id="IPR051694">
    <property type="entry name" value="Immunoregulatory_rcpt-like"/>
</dbReference>